<keyword evidence="2" id="KW-0963">Cytoplasm</keyword>
<keyword evidence="5" id="KW-0966">Cell projection</keyword>
<evidence type="ECO:0000256" key="7">
    <source>
        <dbReference type="ARBA" id="ARBA00039274"/>
    </source>
</evidence>
<evidence type="ECO:0000313" key="8">
    <source>
        <dbReference type="EnsemblMetazoa" id="MDOA012089-PA"/>
    </source>
</evidence>
<dbReference type="AlphaFoldDB" id="A0A1I8N6M8"/>
<keyword evidence="3" id="KW-0970">Cilium biogenesis/degradation</keyword>
<dbReference type="EnsemblMetazoa" id="MDOA012089-RA">
    <property type="protein sequence ID" value="MDOA012089-PA"/>
    <property type="gene ID" value="MDOA012089"/>
</dbReference>
<evidence type="ECO:0000256" key="1">
    <source>
        <dbReference type="ARBA" id="ARBA00004120"/>
    </source>
</evidence>
<gene>
    <name evidence="8" type="primary">101900407</name>
    <name evidence="10" type="synonym">LOC101900407</name>
</gene>
<dbReference type="VEuPathDB" id="VectorBase:MDOMA2_001145"/>
<dbReference type="GeneID" id="101900407"/>
<evidence type="ECO:0000256" key="5">
    <source>
        <dbReference type="ARBA" id="ARBA00023273"/>
    </source>
</evidence>
<evidence type="ECO:0000256" key="2">
    <source>
        <dbReference type="ARBA" id="ARBA00022490"/>
    </source>
</evidence>
<organism evidence="8">
    <name type="scientific">Musca domestica</name>
    <name type="common">House fly</name>
    <dbReference type="NCBI Taxonomy" id="7370"/>
    <lineage>
        <taxon>Eukaryota</taxon>
        <taxon>Metazoa</taxon>
        <taxon>Ecdysozoa</taxon>
        <taxon>Arthropoda</taxon>
        <taxon>Hexapoda</taxon>
        <taxon>Insecta</taxon>
        <taxon>Pterygota</taxon>
        <taxon>Neoptera</taxon>
        <taxon>Endopterygota</taxon>
        <taxon>Diptera</taxon>
        <taxon>Brachycera</taxon>
        <taxon>Muscomorpha</taxon>
        <taxon>Muscoidea</taxon>
        <taxon>Muscidae</taxon>
        <taxon>Musca</taxon>
    </lineage>
</organism>
<keyword evidence="4" id="KW-0206">Cytoskeleton</keyword>
<dbReference type="KEGG" id="mde:101900407"/>
<dbReference type="Pfam" id="PF07162">
    <property type="entry name" value="B9-C2"/>
    <property type="match status" value="1"/>
</dbReference>
<name>A0A1I8N6M8_MUSDO</name>
<evidence type="ECO:0000256" key="6">
    <source>
        <dbReference type="ARBA" id="ARBA00038411"/>
    </source>
</evidence>
<sequence>METNTTAASYFNIFITGHLNSTIFPLGPDASDILCRYECFAGLDWELVSGSKDGITQYASNRNGNFNDPIVFNMPIELTYRSTNVFGWPQIIVCLYGKTRWGIETSLGYSRLHVPMFGSESNQRIKAPILKPLCSNTLAELTSWVTGRNPELKDPKILLDNTKSKGLLMESYGEIEFVLSVVTRGSARLGLEY</sequence>
<evidence type="ECO:0000313" key="10">
    <source>
        <dbReference type="RefSeq" id="XP_005191570.1"/>
    </source>
</evidence>
<dbReference type="InterPro" id="IPR010796">
    <property type="entry name" value="C2_B9-type_dom"/>
</dbReference>
<protein>
    <recommendedName>
        <fullName evidence="7">B9 domain-containing protein 1</fullName>
    </recommendedName>
</protein>
<dbReference type="VEuPathDB" id="VectorBase:MDOA012089"/>
<dbReference type="GO" id="GO:0036038">
    <property type="term" value="C:MKS complex"/>
    <property type="evidence" value="ECO:0007669"/>
    <property type="project" value="TreeGrafter"/>
</dbReference>
<comment type="subcellular location">
    <subcellularLocation>
        <location evidence="1">Cytoplasm</location>
        <location evidence="1">Cytoskeleton</location>
        <location evidence="1">Cilium basal body</location>
    </subcellularLocation>
</comment>
<dbReference type="RefSeq" id="XP_005191570.1">
    <property type="nucleotide sequence ID" value="XM_005191513.3"/>
</dbReference>
<dbReference type="PROSITE" id="PS51381">
    <property type="entry name" value="C2_B9"/>
    <property type="match status" value="1"/>
</dbReference>
<reference evidence="8" key="1">
    <citation type="submission" date="2020-05" db="UniProtKB">
        <authorList>
            <consortium name="EnsemblMetazoa"/>
        </authorList>
    </citation>
    <scope>IDENTIFICATION</scope>
    <source>
        <strain evidence="8">Aabys</strain>
    </source>
</reference>
<dbReference type="GO" id="GO:0060271">
    <property type="term" value="P:cilium assembly"/>
    <property type="evidence" value="ECO:0007669"/>
    <property type="project" value="TreeGrafter"/>
</dbReference>
<evidence type="ECO:0000256" key="4">
    <source>
        <dbReference type="ARBA" id="ARBA00023212"/>
    </source>
</evidence>
<dbReference type="OrthoDB" id="431939at2759"/>
<dbReference type="PANTHER" id="PTHR12968">
    <property type="entry name" value="B9 DOMAIN-CONTAINING"/>
    <property type="match status" value="1"/>
</dbReference>
<dbReference type="PANTHER" id="PTHR12968:SF1">
    <property type="entry name" value="B9 DOMAIN-CONTAINING PROTEIN 1"/>
    <property type="match status" value="1"/>
</dbReference>
<accession>A0A1I8N6M8</accession>
<dbReference type="eggNOG" id="KOG4027">
    <property type="taxonomic scope" value="Eukaryota"/>
</dbReference>
<evidence type="ECO:0000313" key="9">
    <source>
        <dbReference type="Proteomes" id="UP001652621"/>
    </source>
</evidence>
<dbReference type="STRING" id="7370.A0A1I8N6M8"/>
<evidence type="ECO:0000256" key="3">
    <source>
        <dbReference type="ARBA" id="ARBA00022794"/>
    </source>
</evidence>
<dbReference type="Proteomes" id="UP001652621">
    <property type="component" value="Unplaced"/>
</dbReference>
<comment type="similarity">
    <text evidence="6">Belongs to the B9D family.</text>
</comment>
<proteinExistence type="inferred from homology"/>
<reference evidence="10" key="2">
    <citation type="submission" date="2025-04" db="UniProtKB">
        <authorList>
            <consortium name="RefSeq"/>
        </authorList>
    </citation>
    <scope>IDENTIFICATION</scope>
    <source>
        <strain evidence="10">Aabys</strain>
    </source>
</reference>
<keyword evidence="9" id="KW-1185">Reference proteome</keyword>